<sequence>MVAGRSRLELGNVNSFQIRFPSTAKRKESQKGGMETWNCGMSVLISAVDDNRTKSAINRCRACHARTECRDTNGHISVPVLHFKMCSCAGLYDHARLRVVVLGKVGSILCFLLSLVCQFLLFVVH</sequence>
<dbReference type="Proteomes" id="UP000626092">
    <property type="component" value="Unassembled WGS sequence"/>
</dbReference>
<dbReference type="EMBL" id="WJXA01000012">
    <property type="protein sequence ID" value="KAF7124853.1"/>
    <property type="molecule type" value="Genomic_DNA"/>
</dbReference>
<organism evidence="2 3">
    <name type="scientific">Rhododendron simsii</name>
    <name type="common">Sims's rhododendron</name>
    <dbReference type="NCBI Taxonomy" id="118357"/>
    <lineage>
        <taxon>Eukaryota</taxon>
        <taxon>Viridiplantae</taxon>
        <taxon>Streptophyta</taxon>
        <taxon>Embryophyta</taxon>
        <taxon>Tracheophyta</taxon>
        <taxon>Spermatophyta</taxon>
        <taxon>Magnoliopsida</taxon>
        <taxon>eudicotyledons</taxon>
        <taxon>Gunneridae</taxon>
        <taxon>Pentapetalae</taxon>
        <taxon>asterids</taxon>
        <taxon>Ericales</taxon>
        <taxon>Ericaceae</taxon>
        <taxon>Ericoideae</taxon>
        <taxon>Rhodoreae</taxon>
        <taxon>Rhododendron</taxon>
    </lineage>
</organism>
<keyword evidence="3" id="KW-1185">Reference proteome</keyword>
<evidence type="ECO:0000256" key="1">
    <source>
        <dbReference type="SAM" id="Phobius"/>
    </source>
</evidence>
<comment type="caution">
    <text evidence="2">The sequence shown here is derived from an EMBL/GenBank/DDBJ whole genome shotgun (WGS) entry which is preliminary data.</text>
</comment>
<dbReference type="AlphaFoldDB" id="A0A834G520"/>
<evidence type="ECO:0000313" key="3">
    <source>
        <dbReference type="Proteomes" id="UP000626092"/>
    </source>
</evidence>
<reference evidence="2" key="1">
    <citation type="submission" date="2019-11" db="EMBL/GenBank/DDBJ databases">
        <authorList>
            <person name="Liu Y."/>
            <person name="Hou J."/>
            <person name="Li T.-Q."/>
            <person name="Guan C.-H."/>
            <person name="Wu X."/>
            <person name="Wu H.-Z."/>
            <person name="Ling F."/>
            <person name="Zhang R."/>
            <person name="Shi X.-G."/>
            <person name="Ren J.-P."/>
            <person name="Chen E.-F."/>
            <person name="Sun J.-M."/>
        </authorList>
    </citation>
    <scope>NUCLEOTIDE SEQUENCE</scope>
    <source>
        <strain evidence="2">Adult_tree_wgs_1</strain>
        <tissue evidence="2">Leaves</tissue>
    </source>
</reference>
<protein>
    <submittedName>
        <fullName evidence="2">Uncharacterized protein</fullName>
    </submittedName>
</protein>
<evidence type="ECO:0000313" key="2">
    <source>
        <dbReference type="EMBL" id="KAF7124853.1"/>
    </source>
</evidence>
<keyword evidence="1" id="KW-1133">Transmembrane helix</keyword>
<gene>
    <name evidence="2" type="ORF">RHSIM_Rhsim12G0184200</name>
</gene>
<keyword evidence="1" id="KW-0472">Membrane</keyword>
<accession>A0A834G520</accession>
<proteinExistence type="predicted"/>
<name>A0A834G520_RHOSS</name>
<keyword evidence="1" id="KW-0812">Transmembrane</keyword>
<feature type="transmembrane region" description="Helical" evidence="1">
    <location>
        <begin position="101"/>
        <end position="124"/>
    </location>
</feature>